<dbReference type="InterPro" id="IPR027417">
    <property type="entry name" value="P-loop_NTPase"/>
</dbReference>
<evidence type="ECO:0000256" key="7">
    <source>
        <dbReference type="RuleBase" id="RU003313"/>
    </source>
</evidence>
<dbReference type="Gene3D" id="1.20.120.430">
    <property type="entry name" value="tRNA modification GTPase MnmE domain 2"/>
    <property type="match status" value="1"/>
</dbReference>
<keyword evidence="2 6" id="KW-0819">tRNA processing</keyword>
<dbReference type="Pfam" id="PF10396">
    <property type="entry name" value="TrmE_N"/>
    <property type="match status" value="1"/>
</dbReference>
<comment type="subcellular location">
    <subcellularLocation>
        <location evidence="6">Cytoplasm</location>
    </subcellularLocation>
</comment>
<feature type="binding site" evidence="6">
    <location>
        <position position="258"/>
    </location>
    <ligand>
        <name>K(+)</name>
        <dbReference type="ChEBI" id="CHEBI:29103"/>
    </ligand>
</feature>
<sequence length="479" mass="51585">MTTRNLSAGQTTIAAQATATGNGAIAIIRLSGPMAHQLLGLLFSPTRADFTDFVPWRLHYGTLHDGTGRRLDEVLCVYMPGPKSYTGEDCAEIHCHGGQLIVSSILQALFAAGAVPARRGEFSYRAFLNGRMDLSQAEAVAEMIAAPGRQALDQSLRRLDGELARRVGQVRTSLENVRVQMSLAVDFPEDEVEILGREDFLVRVQAAQKALNELLTGFARASVLQNGAKVVLAGSVNAGKSSLMNALLGRNRALVTDVPGTTRDFLEESVLFEDLPVRLVDTAGVRESTDFVEAQGIARSREQIAAAQCLVLVVDGAALGEEGWTAPVCPDPVVRDLLQTENDTPRVVLWNKVDCYRPDPSFGAAPAWCTQTNHVVSCLCVSAQTGENLDLACSRIRSAILDPLPEQEADVAPNDRQAAALHKASRALDALVRDIEAGQLYDLLSVHLDTCCSHLDDVIGVGTAQDVLNRVFESFCIGK</sequence>
<keyword evidence="6" id="KW-0963">Cytoplasm</keyword>
<dbReference type="InterPro" id="IPR027368">
    <property type="entry name" value="MnmE_dom2"/>
</dbReference>
<evidence type="ECO:0000259" key="8">
    <source>
        <dbReference type="PROSITE" id="PS51709"/>
    </source>
</evidence>
<feature type="binding site" evidence="6">
    <location>
        <position position="92"/>
    </location>
    <ligand>
        <name>(6S)-5-formyl-5,6,7,8-tetrahydrofolate</name>
        <dbReference type="ChEBI" id="CHEBI:57457"/>
    </ligand>
</feature>
<keyword evidence="4 6" id="KW-0630">Potassium</keyword>
<comment type="caution">
    <text evidence="9">The sequence shown here is derived from an EMBL/GenBank/DDBJ whole genome shotgun (WGS) entry which is preliminary data.</text>
</comment>
<dbReference type="Gene3D" id="3.40.50.300">
    <property type="entry name" value="P-loop containing nucleotide triphosphate hydrolases"/>
    <property type="match status" value="1"/>
</dbReference>
<dbReference type="PROSITE" id="PS51709">
    <property type="entry name" value="G_TRME"/>
    <property type="match status" value="1"/>
</dbReference>
<comment type="cofactor">
    <cofactor evidence="6">
        <name>K(+)</name>
        <dbReference type="ChEBI" id="CHEBI:29103"/>
    </cofactor>
    <text evidence="6">Binds 1 potassium ion per subunit.</text>
</comment>
<evidence type="ECO:0000313" key="10">
    <source>
        <dbReference type="Proteomes" id="UP000886752"/>
    </source>
</evidence>
<evidence type="ECO:0000256" key="2">
    <source>
        <dbReference type="ARBA" id="ARBA00022694"/>
    </source>
</evidence>
<keyword evidence="6" id="KW-0378">Hydrolase</keyword>
<evidence type="ECO:0000256" key="3">
    <source>
        <dbReference type="ARBA" id="ARBA00022741"/>
    </source>
</evidence>
<feature type="binding site" evidence="6">
    <location>
        <position position="241"/>
    </location>
    <ligand>
        <name>Mg(2+)</name>
        <dbReference type="ChEBI" id="CHEBI:18420"/>
    </ligand>
</feature>
<dbReference type="GO" id="GO:0005829">
    <property type="term" value="C:cytosol"/>
    <property type="evidence" value="ECO:0007669"/>
    <property type="project" value="TreeGrafter"/>
</dbReference>
<feature type="binding site" evidence="6">
    <location>
        <position position="131"/>
    </location>
    <ligand>
        <name>(6S)-5-formyl-5,6,7,8-tetrahydrofolate</name>
        <dbReference type="ChEBI" id="CHEBI:57457"/>
    </ligand>
</feature>
<dbReference type="InterPro" id="IPR006073">
    <property type="entry name" value="GTP-bd"/>
</dbReference>
<dbReference type="EC" id="3.6.-.-" evidence="6"/>
<gene>
    <name evidence="6 9" type="primary">mnmE</name>
    <name evidence="6" type="synonym">trmE</name>
    <name evidence="9" type="ORF">H9894_06485</name>
</gene>
<proteinExistence type="inferred from homology"/>
<dbReference type="GO" id="GO:0003924">
    <property type="term" value="F:GTPase activity"/>
    <property type="evidence" value="ECO:0007669"/>
    <property type="project" value="UniProtKB-UniRule"/>
</dbReference>
<dbReference type="EMBL" id="DXHV01000062">
    <property type="protein sequence ID" value="HIW00822.1"/>
    <property type="molecule type" value="Genomic_DNA"/>
</dbReference>
<organism evidence="9 10">
    <name type="scientific">Candidatus Desulfovibrio intestinipullorum</name>
    <dbReference type="NCBI Taxonomy" id="2838536"/>
    <lineage>
        <taxon>Bacteria</taxon>
        <taxon>Pseudomonadati</taxon>
        <taxon>Thermodesulfobacteriota</taxon>
        <taxon>Desulfovibrionia</taxon>
        <taxon>Desulfovibrionales</taxon>
        <taxon>Desulfovibrionaceae</taxon>
        <taxon>Desulfovibrio</taxon>
    </lineage>
</organism>
<feature type="binding site" evidence="6">
    <location>
        <begin position="281"/>
        <end position="284"/>
    </location>
    <ligand>
        <name>GTP</name>
        <dbReference type="ChEBI" id="CHEBI:37565"/>
    </ligand>
</feature>
<comment type="similarity">
    <text evidence="1 6 7">Belongs to the TRAFAC class TrmE-Era-EngA-EngB-Septin-like GTPase superfamily. TrmE GTPase family.</text>
</comment>
<feature type="domain" description="TrmE-type G" evidence="8">
    <location>
        <begin position="227"/>
        <end position="401"/>
    </location>
</feature>
<feature type="binding site" evidence="6">
    <location>
        <position position="262"/>
    </location>
    <ligand>
        <name>Mg(2+)</name>
        <dbReference type="ChEBI" id="CHEBI:18420"/>
    </ligand>
</feature>
<dbReference type="Pfam" id="PF12631">
    <property type="entry name" value="MnmE_helical"/>
    <property type="match status" value="1"/>
</dbReference>
<dbReference type="Pfam" id="PF01926">
    <property type="entry name" value="MMR_HSR1"/>
    <property type="match status" value="1"/>
</dbReference>
<keyword evidence="5 6" id="KW-0342">GTP-binding</keyword>
<evidence type="ECO:0000256" key="1">
    <source>
        <dbReference type="ARBA" id="ARBA00011043"/>
    </source>
</evidence>
<dbReference type="SUPFAM" id="SSF52540">
    <property type="entry name" value="P-loop containing nucleoside triphosphate hydrolases"/>
    <property type="match status" value="1"/>
</dbReference>
<protein>
    <recommendedName>
        <fullName evidence="6">tRNA modification GTPase MnmE</fullName>
        <ecNumber evidence="6">3.6.-.-</ecNumber>
    </recommendedName>
</protein>
<reference evidence="9" key="1">
    <citation type="journal article" date="2021" name="PeerJ">
        <title>Extensive microbial diversity within the chicken gut microbiome revealed by metagenomics and culture.</title>
        <authorList>
            <person name="Gilroy R."/>
            <person name="Ravi A."/>
            <person name="Getino M."/>
            <person name="Pursley I."/>
            <person name="Horton D.L."/>
            <person name="Alikhan N.F."/>
            <person name="Baker D."/>
            <person name="Gharbi K."/>
            <person name="Hall N."/>
            <person name="Watson M."/>
            <person name="Adriaenssens E.M."/>
            <person name="Foster-Nyarko E."/>
            <person name="Jarju S."/>
            <person name="Secka A."/>
            <person name="Antonio M."/>
            <person name="Oren A."/>
            <person name="Chaudhuri R.R."/>
            <person name="La Ragione R."/>
            <person name="Hildebrand F."/>
            <person name="Pallen M.J."/>
        </authorList>
    </citation>
    <scope>NUCLEOTIDE SEQUENCE</scope>
    <source>
        <strain evidence="9">ChiHecec2B26-446</strain>
    </source>
</reference>
<dbReference type="GO" id="GO:0030488">
    <property type="term" value="P:tRNA methylation"/>
    <property type="evidence" value="ECO:0007669"/>
    <property type="project" value="TreeGrafter"/>
</dbReference>
<feature type="binding site" evidence="6">
    <location>
        <position position="256"/>
    </location>
    <ligand>
        <name>K(+)</name>
        <dbReference type="ChEBI" id="CHEBI:29103"/>
    </ligand>
</feature>
<dbReference type="CDD" id="cd14858">
    <property type="entry name" value="TrmE_N"/>
    <property type="match status" value="1"/>
</dbReference>
<dbReference type="Gene3D" id="3.30.1360.120">
    <property type="entry name" value="Probable tRNA modification gtpase trme, domain 1"/>
    <property type="match status" value="1"/>
</dbReference>
<evidence type="ECO:0000256" key="5">
    <source>
        <dbReference type="ARBA" id="ARBA00023134"/>
    </source>
</evidence>
<evidence type="ECO:0000256" key="6">
    <source>
        <dbReference type="HAMAP-Rule" id="MF_00379"/>
    </source>
</evidence>
<dbReference type="Proteomes" id="UP000886752">
    <property type="component" value="Unassembled WGS sequence"/>
</dbReference>
<dbReference type="GO" id="GO:0046872">
    <property type="term" value="F:metal ion binding"/>
    <property type="evidence" value="ECO:0007669"/>
    <property type="project" value="UniProtKB-KW"/>
</dbReference>
<dbReference type="InterPro" id="IPR025867">
    <property type="entry name" value="MnmE_helical"/>
</dbReference>
<evidence type="ECO:0000256" key="4">
    <source>
        <dbReference type="ARBA" id="ARBA00022958"/>
    </source>
</evidence>
<comment type="caution">
    <text evidence="6">Lacks conserved residue(s) required for the propagation of feature annotation.</text>
</comment>
<comment type="subunit">
    <text evidence="6">Homodimer. Heterotetramer of two MnmE and two MnmG subunits.</text>
</comment>
<accession>A0A9D1PW34</accession>
<dbReference type="HAMAP" id="MF_00379">
    <property type="entry name" value="GTPase_MnmE"/>
    <property type="match status" value="1"/>
</dbReference>
<dbReference type="GO" id="GO:0005525">
    <property type="term" value="F:GTP binding"/>
    <property type="evidence" value="ECO:0007669"/>
    <property type="project" value="UniProtKB-UniRule"/>
</dbReference>
<keyword evidence="3 6" id="KW-0547">Nucleotide-binding</keyword>
<feature type="binding site" evidence="6">
    <location>
        <position position="479"/>
    </location>
    <ligand>
        <name>(6S)-5-formyl-5,6,7,8-tetrahydrofolate</name>
        <dbReference type="ChEBI" id="CHEBI:57457"/>
    </ligand>
</feature>
<feature type="binding site" evidence="6">
    <location>
        <begin position="237"/>
        <end position="242"/>
    </location>
    <ligand>
        <name>GTP</name>
        <dbReference type="ChEBI" id="CHEBI:37565"/>
    </ligand>
</feature>
<evidence type="ECO:0000313" key="9">
    <source>
        <dbReference type="EMBL" id="HIW00822.1"/>
    </source>
</evidence>
<dbReference type="CDD" id="cd04164">
    <property type="entry name" value="trmE"/>
    <property type="match status" value="1"/>
</dbReference>
<feature type="binding site" evidence="6">
    <location>
        <position position="29"/>
    </location>
    <ligand>
        <name>(6S)-5-formyl-5,6,7,8-tetrahydrofolate</name>
        <dbReference type="ChEBI" id="CHEBI:57457"/>
    </ligand>
</feature>
<comment type="function">
    <text evidence="6">Exhibits a very high intrinsic GTPase hydrolysis rate. Involved in the addition of a carboxymethylaminomethyl (cmnm) group at the wobble position (U34) of certain tRNAs, forming tRNA-cmnm(5)s(2)U34.</text>
</comment>
<dbReference type="InterPro" id="IPR005225">
    <property type="entry name" value="Small_GTP-bd"/>
</dbReference>
<dbReference type="GO" id="GO:0002098">
    <property type="term" value="P:tRNA wobble uridine modification"/>
    <property type="evidence" value="ECO:0007669"/>
    <property type="project" value="TreeGrafter"/>
</dbReference>
<name>A0A9D1PW34_9BACT</name>
<dbReference type="PANTHER" id="PTHR42714">
    <property type="entry name" value="TRNA MODIFICATION GTPASE GTPBP3"/>
    <property type="match status" value="1"/>
</dbReference>
<dbReference type="InterPro" id="IPR018948">
    <property type="entry name" value="GTP-bd_TrmE_N"/>
</dbReference>
<dbReference type="AlphaFoldDB" id="A0A9D1PW34"/>
<dbReference type="InterPro" id="IPR031168">
    <property type="entry name" value="G_TrmE"/>
</dbReference>
<feature type="binding site" evidence="6">
    <location>
        <position position="261"/>
    </location>
    <ligand>
        <name>K(+)</name>
        <dbReference type="ChEBI" id="CHEBI:29103"/>
    </ligand>
</feature>
<dbReference type="NCBIfam" id="TIGR00231">
    <property type="entry name" value="small_GTP"/>
    <property type="match status" value="1"/>
</dbReference>
<reference evidence="9" key="2">
    <citation type="submission" date="2021-04" db="EMBL/GenBank/DDBJ databases">
        <authorList>
            <person name="Gilroy R."/>
        </authorList>
    </citation>
    <scope>NUCLEOTIDE SEQUENCE</scope>
    <source>
        <strain evidence="9">ChiHecec2B26-446</strain>
    </source>
</reference>
<keyword evidence="6" id="KW-0479">Metal-binding</keyword>
<feature type="binding site" evidence="6">
    <location>
        <position position="237"/>
    </location>
    <ligand>
        <name>K(+)</name>
        <dbReference type="ChEBI" id="CHEBI:29103"/>
    </ligand>
</feature>
<dbReference type="InterPro" id="IPR027266">
    <property type="entry name" value="TrmE/GcvT-like"/>
</dbReference>
<feature type="binding site" evidence="6">
    <location>
        <begin position="256"/>
        <end position="262"/>
    </location>
    <ligand>
        <name>GTP</name>
        <dbReference type="ChEBI" id="CHEBI:37565"/>
    </ligand>
</feature>
<dbReference type="NCBIfam" id="TIGR00450">
    <property type="entry name" value="mnmE_trmE_thdF"/>
    <property type="match status" value="1"/>
</dbReference>
<dbReference type="InterPro" id="IPR004520">
    <property type="entry name" value="GTPase_MnmE"/>
</dbReference>
<keyword evidence="6" id="KW-0460">Magnesium</keyword>
<dbReference type="PANTHER" id="PTHR42714:SF2">
    <property type="entry name" value="TRNA MODIFICATION GTPASE GTPBP3, MITOCHONDRIAL"/>
    <property type="match status" value="1"/>
</dbReference>